<dbReference type="GO" id="GO:0008374">
    <property type="term" value="F:O-acyltransferase activity"/>
    <property type="evidence" value="ECO:0007669"/>
    <property type="project" value="TreeGrafter"/>
</dbReference>
<gene>
    <name evidence="3" type="ORF">AWL63_10080</name>
</gene>
<name>A0A1B3ZA13_9SPHN</name>
<dbReference type="Proteomes" id="UP000094256">
    <property type="component" value="Chromosome"/>
</dbReference>
<evidence type="ECO:0000313" key="3">
    <source>
        <dbReference type="EMBL" id="AOH84269.1"/>
    </source>
</evidence>
<dbReference type="InterPro" id="IPR051159">
    <property type="entry name" value="Hexapeptide_acetyltransf"/>
</dbReference>
<organism evidence="3 4">
    <name type="scientific">Sphingomonas panacis</name>
    <dbReference type="NCBI Taxonomy" id="1560345"/>
    <lineage>
        <taxon>Bacteria</taxon>
        <taxon>Pseudomonadati</taxon>
        <taxon>Pseudomonadota</taxon>
        <taxon>Alphaproteobacteria</taxon>
        <taxon>Sphingomonadales</taxon>
        <taxon>Sphingomonadaceae</taxon>
        <taxon>Sphingomonas</taxon>
    </lineage>
</organism>
<dbReference type="OrthoDB" id="9815592at2"/>
<keyword evidence="4" id="KW-1185">Reference proteome</keyword>
<dbReference type="STRING" id="1560345.AWL63_10080"/>
<sequence length="190" mass="20962">MTLIDAQASNNRDLGGASFSLRNRITRICWKLCWTLLGKWTPPPLHRWRCILLRLFGAKVGRGVRIYGSTIIWLPSNLAIGDSVIIGPRANLYNQGVIEIGNRAVISQGAHLCASSHDVNDYYFQLVLRPIRVAPNAWIAAEAFVGPGVTIGEGAVLGARAVAMRNLEPWGIYSGNPAKYLKQRVFQQLP</sequence>
<reference evidence="3 4" key="1">
    <citation type="submission" date="2016-01" db="EMBL/GenBank/DDBJ databases">
        <title>Complete genome and mega plasmid sequence of Sphingomonas panacis DCY99 elicits systemic resistance in rice to Xanthomonas oryzae.</title>
        <authorList>
            <person name="Kim Y.J."/>
            <person name="Yang D.C."/>
            <person name="Sing P."/>
        </authorList>
    </citation>
    <scope>NUCLEOTIDE SEQUENCE [LARGE SCALE GENOMIC DNA]</scope>
    <source>
        <strain evidence="3 4">DCY99</strain>
    </source>
</reference>
<accession>A0A1B3ZA13</accession>
<evidence type="ECO:0000256" key="1">
    <source>
        <dbReference type="ARBA" id="ARBA00007274"/>
    </source>
</evidence>
<dbReference type="GO" id="GO:0005829">
    <property type="term" value="C:cytosol"/>
    <property type="evidence" value="ECO:0007669"/>
    <property type="project" value="TreeGrafter"/>
</dbReference>
<evidence type="ECO:0000313" key="4">
    <source>
        <dbReference type="Proteomes" id="UP000094256"/>
    </source>
</evidence>
<dbReference type="PANTHER" id="PTHR23416">
    <property type="entry name" value="SIALIC ACID SYNTHASE-RELATED"/>
    <property type="match status" value="1"/>
</dbReference>
<dbReference type="KEGG" id="span:AWL63_10080"/>
<proteinExistence type="inferred from homology"/>
<protein>
    <submittedName>
        <fullName evidence="3">Acetyltransferase</fullName>
    </submittedName>
</protein>
<keyword evidence="2 3" id="KW-0808">Transferase</keyword>
<dbReference type="RefSeq" id="WP_069204833.1">
    <property type="nucleotide sequence ID" value="NZ_CP014168.1"/>
</dbReference>
<evidence type="ECO:0000256" key="2">
    <source>
        <dbReference type="ARBA" id="ARBA00022679"/>
    </source>
</evidence>
<dbReference type="Gene3D" id="2.160.10.10">
    <property type="entry name" value="Hexapeptide repeat proteins"/>
    <property type="match status" value="1"/>
</dbReference>
<dbReference type="InterPro" id="IPR011004">
    <property type="entry name" value="Trimer_LpxA-like_sf"/>
</dbReference>
<dbReference type="PANTHER" id="PTHR23416:SF23">
    <property type="entry name" value="ACETYLTRANSFERASE C18B11.09C-RELATED"/>
    <property type="match status" value="1"/>
</dbReference>
<dbReference type="CDD" id="cd05825">
    <property type="entry name" value="LbH_wcaF_like"/>
    <property type="match status" value="1"/>
</dbReference>
<dbReference type="SUPFAM" id="SSF51161">
    <property type="entry name" value="Trimeric LpxA-like enzymes"/>
    <property type="match status" value="1"/>
</dbReference>
<comment type="similarity">
    <text evidence="1">Belongs to the transferase hexapeptide repeat family.</text>
</comment>
<dbReference type="AlphaFoldDB" id="A0A1B3ZA13"/>
<dbReference type="EMBL" id="CP014168">
    <property type="protein sequence ID" value="AOH84269.1"/>
    <property type="molecule type" value="Genomic_DNA"/>
</dbReference>